<feature type="domain" description="Ubiquitin-like" evidence="2">
    <location>
        <begin position="4"/>
        <end position="80"/>
    </location>
</feature>
<protein>
    <recommendedName>
        <fullName evidence="2">Ubiquitin-like domain-containing protein</fullName>
    </recommendedName>
</protein>
<proteinExistence type="predicted"/>
<dbReference type="InterPro" id="IPR000626">
    <property type="entry name" value="Ubiquitin-like_dom"/>
</dbReference>
<dbReference type="GO" id="GO:0005829">
    <property type="term" value="C:cytosol"/>
    <property type="evidence" value="ECO:0007669"/>
    <property type="project" value="TreeGrafter"/>
</dbReference>
<dbReference type="PROSITE" id="PS50053">
    <property type="entry name" value="UBIQUITIN_2"/>
    <property type="match status" value="1"/>
</dbReference>
<evidence type="ECO:0000259" key="2">
    <source>
        <dbReference type="PROSITE" id="PS50053"/>
    </source>
</evidence>
<dbReference type="GO" id="GO:0006511">
    <property type="term" value="P:ubiquitin-dependent protein catabolic process"/>
    <property type="evidence" value="ECO:0007669"/>
    <property type="project" value="TreeGrafter"/>
</dbReference>
<dbReference type="CDD" id="cd16106">
    <property type="entry name" value="Ubl_Dsk2p_like"/>
    <property type="match status" value="1"/>
</dbReference>
<gene>
    <name evidence="3" type="ORF">OSTQU699_LOCUS8130</name>
</gene>
<keyword evidence="4" id="KW-1185">Reference proteome</keyword>
<dbReference type="EMBL" id="CAJHUC010001944">
    <property type="protein sequence ID" value="CAD7702773.1"/>
    <property type="molecule type" value="Genomic_DNA"/>
</dbReference>
<dbReference type="InterPro" id="IPR019956">
    <property type="entry name" value="Ubiquitin_dom"/>
</dbReference>
<evidence type="ECO:0000313" key="3">
    <source>
        <dbReference type="EMBL" id="CAD7702773.1"/>
    </source>
</evidence>
<organism evidence="3 4">
    <name type="scientific">Ostreobium quekettii</name>
    <dbReference type="NCBI Taxonomy" id="121088"/>
    <lineage>
        <taxon>Eukaryota</taxon>
        <taxon>Viridiplantae</taxon>
        <taxon>Chlorophyta</taxon>
        <taxon>core chlorophytes</taxon>
        <taxon>Ulvophyceae</taxon>
        <taxon>TCBD clade</taxon>
        <taxon>Bryopsidales</taxon>
        <taxon>Ostreobineae</taxon>
        <taxon>Ostreobiaceae</taxon>
        <taxon>Ostreobium</taxon>
    </lineage>
</organism>
<dbReference type="PANTHER" id="PTHR10677">
    <property type="entry name" value="UBIQUILIN"/>
    <property type="match status" value="1"/>
</dbReference>
<evidence type="ECO:0000256" key="1">
    <source>
        <dbReference type="SAM" id="MobiDB-lite"/>
    </source>
</evidence>
<dbReference type="Pfam" id="PF00240">
    <property type="entry name" value="ubiquitin"/>
    <property type="match status" value="1"/>
</dbReference>
<dbReference type="PRINTS" id="PR00348">
    <property type="entry name" value="UBIQUITIN"/>
</dbReference>
<dbReference type="PANTHER" id="PTHR10677:SF3">
    <property type="entry name" value="FI07626P-RELATED"/>
    <property type="match status" value="1"/>
</dbReference>
<dbReference type="SMART" id="SM00213">
    <property type="entry name" value="UBQ"/>
    <property type="match status" value="1"/>
</dbReference>
<name>A0A8S1J513_9CHLO</name>
<evidence type="ECO:0000313" key="4">
    <source>
        <dbReference type="Proteomes" id="UP000708148"/>
    </source>
</evidence>
<dbReference type="Gene3D" id="3.10.20.90">
    <property type="entry name" value="Phosphatidylinositol 3-kinase Catalytic Subunit, Chain A, domain 1"/>
    <property type="match status" value="1"/>
</dbReference>
<dbReference type="InterPro" id="IPR029071">
    <property type="entry name" value="Ubiquitin-like_domsf"/>
</dbReference>
<dbReference type="PROSITE" id="PS00299">
    <property type="entry name" value="UBIQUITIN_1"/>
    <property type="match status" value="1"/>
</dbReference>
<dbReference type="InterPro" id="IPR015496">
    <property type="entry name" value="Ubiquilin"/>
</dbReference>
<reference evidence="3" key="1">
    <citation type="submission" date="2020-12" db="EMBL/GenBank/DDBJ databases">
        <authorList>
            <person name="Iha C."/>
        </authorList>
    </citation>
    <scope>NUCLEOTIDE SEQUENCE</scope>
</reference>
<dbReference type="AlphaFoldDB" id="A0A8S1J513"/>
<dbReference type="SUPFAM" id="SSF54236">
    <property type="entry name" value="Ubiquitin-like"/>
    <property type="match status" value="1"/>
</dbReference>
<accession>A0A8S1J513</accession>
<feature type="region of interest" description="Disordered" evidence="1">
    <location>
        <begin position="76"/>
        <end position="115"/>
    </location>
</feature>
<dbReference type="OrthoDB" id="267397at2759"/>
<sequence>MAEITIVVKPAAGGDKVSVTTGLGATVAELKEEVGKKCGVPAAEQRLIYKGQILRDERTIESYGVGDEHVLHMVRKHPQPTGGRCAGGLPRLRDQRPPAAALRGPWLSGPGAERI</sequence>
<dbReference type="GO" id="GO:0031593">
    <property type="term" value="F:polyubiquitin modification-dependent protein binding"/>
    <property type="evidence" value="ECO:0007669"/>
    <property type="project" value="TreeGrafter"/>
</dbReference>
<dbReference type="Proteomes" id="UP000708148">
    <property type="component" value="Unassembled WGS sequence"/>
</dbReference>
<comment type="caution">
    <text evidence="3">The sequence shown here is derived from an EMBL/GenBank/DDBJ whole genome shotgun (WGS) entry which is preliminary data.</text>
</comment>
<dbReference type="InterPro" id="IPR019954">
    <property type="entry name" value="Ubiquitin_CS"/>
</dbReference>